<gene>
    <name evidence="2" type="ORF">HMPREF1062_06203</name>
</gene>
<accession>I9PKP0</accession>
<keyword evidence="1" id="KW-0812">Transmembrane</keyword>
<evidence type="ECO:0000313" key="3">
    <source>
        <dbReference type="Proteomes" id="UP000003741"/>
    </source>
</evidence>
<dbReference type="AlphaFoldDB" id="I9PKP0"/>
<keyword evidence="1" id="KW-0472">Membrane</keyword>
<sequence>MFYYKCKVIKSNTENGLLFIIKGLLSIIIDLLSIFTGLYAIILHTRTFPKYQPIQNSSIK</sequence>
<keyword evidence="1" id="KW-1133">Transmembrane helix</keyword>
<evidence type="ECO:0000313" key="2">
    <source>
        <dbReference type="EMBL" id="EIY17036.1"/>
    </source>
</evidence>
<proteinExistence type="predicted"/>
<dbReference type="HOGENOM" id="CLU_2931438_0_0_10"/>
<feature type="transmembrane region" description="Helical" evidence="1">
    <location>
        <begin position="20"/>
        <end position="42"/>
    </location>
</feature>
<comment type="caution">
    <text evidence="2">The sequence shown here is derived from an EMBL/GenBank/DDBJ whole genome shotgun (WGS) entry which is preliminary data.</text>
</comment>
<dbReference type="Proteomes" id="UP000003741">
    <property type="component" value="Unassembled WGS sequence"/>
</dbReference>
<keyword evidence="3" id="KW-1185">Reference proteome</keyword>
<dbReference type="EMBL" id="AGXG01000156">
    <property type="protein sequence ID" value="EIY17036.1"/>
    <property type="molecule type" value="Genomic_DNA"/>
</dbReference>
<organism evidence="2 3">
    <name type="scientific">Bacteroides cellulosilyticus CL02T12C19</name>
    <dbReference type="NCBI Taxonomy" id="997874"/>
    <lineage>
        <taxon>Bacteria</taxon>
        <taxon>Pseudomonadati</taxon>
        <taxon>Bacteroidota</taxon>
        <taxon>Bacteroidia</taxon>
        <taxon>Bacteroidales</taxon>
        <taxon>Bacteroidaceae</taxon>
        <taxon>Bacteroides</taxon>
    </lineage>
</organism>
<protein>
    <submittedName>
        <fullName evidence="2">Uncharacterized protein</fullName>
    </submittedName>
</protein>
<reference evidence="2 3" key="1">
    <citation type="submission" date="2012-02" db="EMBL/GenBank/DDBJ databases">
        <title>The Genome Sequence of Bacteroides cellulosilyticus CL02T12C19.</title>
        <authorList>
            <consortium name="The Broad Institute Genome Sequencing Platform"/>
            <person name="Earl A."/>
            <person name="Ward D."/>
            <person name="Feldgarden M."/>
            <person name="Gevers D."/>
            <person name="Zitomersky N.L."/>
            <person name="Coyne M.J."/>
            <person name="Comstock L.E."/>
            <person name="Young S.K."/>
            <person name="Zeng Q."/>
            <person name="Gargeya S."/>
            <person name="Fitzgerald M."/>
            <person name="Haas B."/>
            <person name="Abouelleil A."/>
            <person name="Alvarado L."/>
            <person name="Arachchi H.M."/>
            <person name="Berlin A."/>
            <person name="Chapman S.B."/>
            <person name="Gearin G."/>
            <person name="Goldberg J."/>
            <person name="Griggs A."/>
            <person name="Gujja S."/>
            <person name="Hansen M."/>
            <person name="Heiman D."/>
            <person name="Howarth C."/>
            <person name="Larimer J."/>
            <person name="Lui A."/>
            <person name="MacDonald P.J.P."/>
            <person name="McCowen C."/>
            <person name="Montmayeur A."/>
            <person name="Murphy C."/>
            <person name="Neiman D."/>
            <person name="Pearson M."/>
            <person name="Priest M."/>
            <person name="Roberts A."/>
            <person name="Saif S."/>
            <person name="Shea T."/>
            <person name="Sisk P."/>
            <person name="Stolte C."/>
            <person name="Sykes S."/>
            <person name="Wortman J."/>
            <person name="Nusbaum C."/>
            <person name="Birren B."/>
        </authorList>
    </citation>
    <scope>NUCLEOTIDE SEQUENCE [LARGE SCALE GENOMIC DNA]</scope>
    <source>
        <strain evidence="2 3">CL02T12C19</strain>
    </source>
</reference>
<evidence type="ECO:0000256" key="1">
    <source>
        <dbReference type="SAM" id="Phobius"/>
    </source>
</evidence>
<name>I9PKP0_9BACE</name>